<evidence type="ECO:0000313" key="2">
    <source>
        <dbReference type="EMBL" id="RLV57190.1"/>
    </source>
</evidence>
<organism evidence="2 3">
    <name type="scientific">Aeromicrobium phragmitis</name>
    <dbReference type="NCBI Taxonomy" id="2478914"/>
    <lineage>
        <taxon>Bacteria</taxon>
        <taxon>Bacillati</taxon>
        <taxon>Actinomycetota</taxon>
        <taxon>Actinomycetes</taxon>
        <taxon>Propionibacteriales</taxon>
        <taxon>Nocardioidaceae</taxon>
        <taxon>Aeromicrobium</taxon>
    </lineage>
</organism>
<accession>A0A3L8PPD1</accession>
<proteinExistence type="inferred from homology"/>
<dbReference type="SUPFAM" id="SSF143120">
    <property type="entry name" value="YefM-like"/>
    <property type="match status" value="1"/>
</dbReference>
<evidence type="ECO:0000313" key="3">
    <source>
        <dbReference type="Proteomes" id="UP000282515"/>
    </source>
</evidence>
<sequence length="151" mass="16151">MATAAPTRSVFQSSDLSRSSAEVFAAAADHPVEVTRRDGESLVLMSKGADRSRDALLELAAQLIAVATSTERTLAERMSDRFPWMLALSHDDRALCAEQILSAARASFATGQAHLAIAELTAWKETASALAAGLGRVDVEWLDDDEPVARP</sequence>
<protein>
    <submittedName>
        <fullName evidence="2">Prevent-host-death protein</fullName>
    </submittedName>
</protein>
<dbReference type="OrthoDB" id="3378334at2"/>
<dbReference type="InterPro" id="IPR036165">
    <property type="entry name" value="YefM-like_sf"/>
</dbReference>
<comment type="caution">
    <text evidence="2">The sequence shown here is derived from an EMBL/GenBank/DDBJ whole genome shotgun (WGS) entry which is preliminary data.</text>
</comment>
<dbReference type="EMBL" id="RDBF01000001">
    <property type="protein sequence ID" value="RLV57190.1"/>
    <property type="molecule type" value="Genomic_DNA"/>
</dbReference>
<evidence type="ECO:0000256" key="1">
    <source>
        <dbReference type="ARBA" id="ARBA00009981"/>
    </source>
</evidence>
<reference evidence="2 3" key="1">
    <citation type="submission" date="2018-10" db="EMBL/GenBank/DDBJ databases">
        <title>Aeromicrobium sp. 9W16Y-2 whole genome shotgun sequence.</title>
        <authorList>
            <person name="Li F."/>
        </authorList>
    </citation>
    <scope>NUCLEOTIDE SEQUENCE [LARGE SCALE GENOMIC DNA]</scope>
    <source>
        <strain evidence="2 3">9W16Y-2</strain>
    </source>
</reference>
<name>A0A3L8PPD1_9ACTN</name>
<dbReference type="AlphaFoldDB" id="A0A3L8PPD1"/>
<dbReference type="Proteomes" id="UP000282515">
    <property type="component" value="Unassembled WGS sequence"/>
</dbReference>
<keyword evidence="3" id="KW-1185">Reference proteome</keyword>
<comment type="similarity">
    <text evidence="1">Belongs to the phD/YefM antitoxin family.</text>
</comment>
<gene>
    <name evidence="2" type="ORF">D9V41_00595</name>
</gene>